<dbReference type="EMBL" id="JANAVZ010000018">
    <property type="protein sequence ID" value="MCT4334762.1"/>
    <property type="molecule type" value="Genomic_DNA"/>
</dbReference>
<gene>
    <name evidence="2" type="ORF">MU516_18115</name>
</gene>
<reference evidence="2 3" key="1">
    <citation type="submission" date="2022-04" db="EMBL/GenBank/DDBJ databases">
        <title>Paracoccus sp. YLB-12 draft genome sequence.</title>
        <authorList>
            <person name="Yu L."/>
        </authorList>
    </citation>
    <scope>NUCLEOTIDE SEQUENCE [LARGE SCALE GENOMIC DNA]</scope>
    <source>
        <strain evidence="2 3">YLB-12</strain>
    </source>
</reference>
<feature type="compositionally biased region" description="Basic and acidic residues" evidence="1">
    <location>
        <begin position="152"/>
        <end position="170"/>
    </location>
</feature>
<keyword evidence="3" id="KW-1185">Reference proteome</keyword>
<accession>A0ABT2KDZ3</accession>
<name>A0ABT2KDZ3_9RHOB</name>
<feature type="compositionally biased region" description="Acidic residues" evidence="1">
    <location>
        <begin position="195"/>
        <end position="206"/>
    </location>
</feature>
<sequence>VLDPALGDDGLVDSVLDPVLGEDGVVEAVLDPVLGSVGGVTDGLLGRGGLVGGMFNPVLGQDGSTNQASSSILGERRLSNDVAAPVVEDEDASITRTAPVGQPLLEPTLGDDGILPGLIDFAGEAVKTATDSLSGERGLPDEQTDSLPVEGRSSDEMPRRSVSDSAKGDDGDQEGLTGAAVADPVDQISATTSDDPTEALPSDDDGFLSGLLADQPSATSNQGGSSSDLDQSSSRIFEDLLSDDVPGESGTDRLASVEDPVDDLLDGLGLTGALTGVIAEDASTRAADVDAEIDDLLNEIIDSGDRANAGITVSFDELLDLVDETPVGGDLFAEEPDVDRALATMFGSDAADAEAAGSLMIDVADAPDVAAADDEPK</sequence>
<comment type="caution">
    <text evidence="2">The sequence shown here is derived from an EMBL/GenBank/DDBJ whole genome shotgun (WGS) entry which is preliminary data.</text>
</comment>
<evidence type="ECO:0000313" key="3">
    <source>
        <dbReference type="Proteomes" id="UP001320702"/>
    </source>
</evidence>
<protein>
    <submittedName>
        <fullName evidence="2">Uncharacterized protein</fullName>
    </submittedName>
</protein>
<organism evidence="2 3">
    <name type="scientific">Paracoccus maritimus</name>
    <dbReference type="NCBI Taxonomy" id="2933292"/>
    <lineage>
        <taxon>Bacteria</taxon>
        <taxon>Pseudomonadati</taxon>
        <taxon>Pseudomonadota</taxon>
        <taxon>Alphaproteobacteria</taxon>
        <taxon>Rhodobacterales</taxon>
        <taxon>Paracoccaceae</taxon>
        <taxon>Paracoccus</taxon>
    </lineage>
</organism>
<evidence type="ECO:0000313" key="2">
    <source>
        <dbReference type="EMBL" id="MCT4334762.1"/>
    </source>
</evidence>
<proteinExistence type="predicted"/>
<dbReference type="Proteomes" id="UP001320702">
    <property type="component" value="Unassembled WGS sequence"/>
</dbReference>
<evidence type="ECO:0000256" key="1">
    <source>
        <dbReference type="SAM" id="MobiDB-lite"/>
    </source>
</evidence>
<feature type="region of interest" description="Disordered" evidence="1">
    <location>
        <begin position="129"/>
        <end position="232"/>
    </location>
</feature>
<feature type="compositionally biased region" description="Low complexity" evidence="1">
    <location>
        <begin position="220"/>
        <end position="232"/>
    </location>
</feature>
<feature type="non-terminal residue" evidence="2">
    <location>
        <position position="1"/>
    </location>
</feature>